<protein>
    <submittedName>
        <fullName evidence="1">Uncharacterized protein</fullName>
    </submittedName>
</protein>
<keyword evidence="2" id="KW-1185">Reference proteome</keyword>
<dbReference type="STRING" id="112248.SAMN05444392_102411"/>
<dbReference type="Proteomes" id="UP000184476">
    <property type="component" value="Unassembled WGS sequence"/>
</dbReference>
<dbReference type="EMBL" id="FQVL01000002">
    <property type="protein sequence ID" value="SHE69603.1"/>
    <property type="molecule type" value="Genomic_DNA"/>
</dbReference>
<dbReference type="AlphaFoldDB" id="A0A1M4VLA9"/>
<reference evidence="1 2" key="1">
    <citation type="submission" date="2016-11" db="EMBL/GenBank/DDBJ databases">
        <authorList>
            <person name="Jaros S."/>
            <person name="Januszkiewicz K."/>
            <person name="Wedrychowicz H."/>
        </authorList>
    </citation>
    <scope>NUCLEOTIDE SEQUENCE [LARGE SCALE GENOMIC DNA]</scope>
    <source>
        <strain evidence="1 2">DSM 44666</strain>
    </source>
</reference>
<name>A0A1M4VLA9_9BACL</name>
<gene>
    <name evidence="1" type="ORF">SAMN05444392_102411</name>
</gene>
<dbReference type="RefSeq" id="WP_175552303.1">
    <property type="nucleotide sequence ID" value="NZ_FQVL01000002.1"/>
</dbReference>
<sequence>MIEQLRALEERLSLAMREYNLACERHEFLAQYDLHEEIKQLRRMHRELKMKVMRS</sequence>
<evidence type="ECO:0000313" key="1">
    <source>
        <dbReference type="EMBL" id="SHE69603.1"/>
    </source>
</evidence>
<proteinExistence type="predicted"/>
<organism evidence="1 2">
    <name type="scientific">Seinonella peptonophila</name>
    <dbReference type="NCBI Taxonomy" id="112248"/>
    <lineage>
        <taxon>Bacteria</taxon>
        <taxon>Bacillati</taxon>
        <taxon>Bacillota</taxon>
        <taxon>Bacilli</taxon>
        <taxon>Bacillales</taxon>
        <taxon>Thermoactinomycetaceae</taxon>
        <taxon>Seinonella</taxon>
    </lineage>
</organism>
<accession>A0A1M4VLA9</accession>
<evidence type="ECO:0000313" key="2">
    <source>
        <dbReference type="Proteomes" id="UP000184476"/>
    </source>
</evidence>